<dbReference type="STRING" id="1920490.GCA_001895925_00614"/>
<proteinExistence type="predicted"/>
<sequence>MIPASQPNRSGDSFAASNYWQRLHPWCIIRLLPRMQRIVVQRFRYRSQAEDYLKALRRTFPNASHEIIFDPVSE</sequence>
<dbReference type="EMBL" id="PVWG01000001">
    <property type="protein sequence ID" value="PSB21910.1"/>
    <property type="molecule type" value="Genomic_DNA"/>
</dbReference>
<dbReference type="Proteomes" id="UP000238634">
    <property type="component" value="Unassembled WGS sequence"/>
</dbReference>
<reference evidence="1 2" key="1">
    <citation type="submission" date="2018-02" db="EMBL/GenBank/DDBJ databases">
        <authorList>
            <person name="Cohen D.B."/>
            <person name="Kent A.D."/>
        </authorList>
    </citation>
    <scope>NUCLEOTIDE SEQUENCE [LARGE SCALE GENOMIC DNA]</scope>
    <source>
        <strain evidence="1 2">ULC007</strain>
    </source>
</reference>
<dbReference type="OrthoDB" id="489126at2"/>
<evidence type="ECO:0000313" key="2">
    <source>
        <dbReference type="Proteomes" id="UP000238634"/>
    </source>
</evidence>
<gene>
    <name evidence="1" type="ORF">C7B65_00340</name>
</gene>
<keyword evidence="2" id="KW-1185">Reference proteome</keyword>
<protein>
    <submittedName>
        <fullName evidence="1">Uncharacterized protein</fullName>
    </submittedName>
</protein>
<accession>A0A2T1DN30</accession>
<reference evidence="1 2" key="2">
    <citation type="submission" date="2018-03" db="EMBL/GenBank/DDBJ databases">
        <title>The ancient ancestry and fast evolution of plastids.</title>
        <authorList>
            <person name="Moore K.R."/>
            <person name="Magnabosco C."/>
            <person name="Momper L."/>
            <person name="Gold D.A."/>
            <person name="Bosak T."/>
            <person name="Fournier G.P."/>
        </authorList>
    </citation>
    <scope>NUCLEOTIDE SEQUENCE [LARGE SCALE GENOMIC DNA]</scope>
    <source>
        <strain evidence="1 2">ULC007</strain>
    </source>
</reference>
<organism evidence="1 2">
    <name type="scientific">Phormidesmis priestleyi ULC007</name>
    <dbReference type="NCBI Taxonomy" id="1920490"/>
    <lineage>
        <taxon>Bacteria</taxon>
        <taxon>Bacillati</taxon>
        <taxon>Cyanobacteriota</taxon>
        <taxon>Cyanophyceae</taxon>
        <taxon>Leptolyngbyales</taxon>
        <taxon>Leptolyngbyaceae</taxon>
        <taxon>Phormidesmis</taxon>
    </lineage>
</organism>
<evidence type="ECO:0000313" key="1">
    <source>
        <dbReference type="EMBL" id="PSB21910.1"/>
    </source>
</evidence>
<name>A0A2T1DN30_9CYAN</name>
<comment type="caution">
    <text evidence="1">The sequence shown here is derived from an EMBL/GenBank/DDBJ whole genome shotgun (WGS) entry which is preliminary data.</text>
</comment>
<dbReference type="AlphaFoldDB" id="A0A2T1DN30"/>